<reference evidence="1 2" key="1">
    <citation type="submission" date="2016-03" db="EMBL/GenBank/DDBJ databases">
        <title>Trachymyrmex septentrionalis WGS genome.</title>
        <authorList>
            <person name="Nygaard S."/>
            <person name="Hu H."/>
            <person name="Boomsma J."/>
            <person name="Zhang G."/>
        </authorList>
    </citation>
    <scope>NUCLEOTIDE SEQUENCE [LARGE SCALE GENOMIC DNA]</scope>
    <source>
        <strain evidence="1">Tsep2-gDNA-1</strain>
        <tissue evidence="1">Whole body</tissue>
    </source>
</reference>
<dbReference type="PANTHER" id="PTHR31511">
    <property type="entry name" value="PROTEIN CBG23764"/>
    <property type="match status" value="1"/>
</dbReference>
<sequence length="338" mass="39490">MITVTDILENPPETDKYNKFKETLITRFTRHICLKVNTIFNGEFVADAKRSAKSISTKNYGTSDLREWYDKHVTDDISSVNRKSSYPDYETSLSPRELFYSSLTDKTASDDDYQHATNVRRRFCIETLGDYSDLYLKTDVLLLADIFENFRDTCIESYGLDPMYYYVSLFKSQTSCTWDAMLKYTGIRFELLTDIDMVMFVERGIRDGLSQCSHKYARANNKYNASSYDPLELSTCLIYFDVNNLCGWAMSESLPYGEFQWVDPAGKRNDKLLATLYNKERYVVYYRNLQQCIQHGLYVKKIHQILRFAQSSLQIDIAVFGKTMENVRDHVDVRLITR</sequence>
<dbReference type="Proteomes" id="UP000078541">
    <property type="component" value="Unassembled WGS sequence"/>
</dbReference>
<dbReference type="GO" id="GO:0071897">
    <property type="term" value="P:DNA biosynthetic process"/>
    <property type="evidence" value="ECO:0007669"/>
    <property type="project" value="UniProtKB-ARBA"/>
</dbReference>
<keyword evidence="2" id="KW-1185">Reference proteome</keyword>
<name>A0A151JT59_9HYME</name>
<evidence type="ECO:0000313" key="1">
    <source>
        <dbReference type="EMBL" id="KYN30748.1"/>
    </source>
</evidence>
<dbReference type="PANTHER" id="PTHR31511:SF12">
    <property type="entry name" value="RHO TERMINATION FACTOR N-TERMINAL DOMAIN-CONTAINING PROTEIN"/>
    <property type="match status" value="1"/>
</dbReference>
<organism evidence="1 2">
    <name type="scientific">Trachymyrmex septentrionalis</name>
    <dbReference type="NCBI Taxonomy" id="34720"/>
    <lineage>
        <taxon>Eukaryota</taxon>
        <taxon>Metazoa</taxon>
        <taxon>Ecdysozoa</taxon>
        <taxon>Arthropoda</taxon>
        <taxon>Hexapoda</taxon>
        <taxon>Insecta</taxon>
        <taxon>Pterygota</taxon>
        <taxon>Neoptera</taxon>
        <taxon>Endopterygota</taxon>
        <taxon>Hymenoptera</taxon>
        <taxon>Apocrita</taxon>
        <taxon>Aculeata</taxon>
        <taxon>Formicoidea</taxon>
        <taxon>Formicidae</taxon>
        <taxon>Myrmicinae</taxon>
        <taxon>Trachymyrmex</taxon>
    </lineage>
</organism>
<proteinExistence type="predicted"/>
<protein>
    <recommendedName>
        <fullName evidence="3">DNA-directed DNA polymerase</fullName>
    </recommendedName>
</protein>
<accession>A0A151JT59</accession>
<gene>
    <name evidence="1" type="ORF">ALC56_14950</name>
</gene>
<dbReference type="SUPFAM" id="SSF56672">
    <property type="entry name" value="DNA/RNA polymerases"/>
    <property type="match status" value="1"/>
</dbReference>
<evidence type="ECO:0008006" key="3">
    <source>
        <dbReference type="Google" id="ProtNLM"/>
    </source>
</evidence>
<dbReference type="EMBL" id="KQ981994">
    <property type="protein sequence ID" value="KYN30748.1"/>
    <property type="molecule type" value="Genomic_DNA"/>
</dbReference>
<evidence type="ECO:0000313" key="2">
    <source>
        <dbReference type="Proteomes" id="UP000078541"/>
    </source>
</evidence>
<dbReference type="InterPro" id="IPR043502">
    <property type="entry name" value="DNA/RNA_pol_sf"/>
</dbReference>
<dbReference type="STRING" id="34720.A0A151JT59"/>
<dbReference type="AlphaFoldDB" id="A0A151JT59"/>